<name>A0A3D8IEU1_9HELI</name>
<comment type="caution">
    <text evidence="13">The sequence shown here is derived from an EMBL/GenBank/DDBJ whole genome shotgun (WGS) entry which is preliminary data.</text>
</comment>
<dbReference type="SUPFAM" id="SSF51419">
    <property type="entry name" value="PLP-binding barrel"/>
    <property type="match status" value="1"/>
</dbReference>
<feature type="domain" description="Orn/DAP/Arg decarboxylase 2 C-terminal" evidence="12">
    <location>
        <begin position="188"/>
        <end position="375"/>
    </location>
</feature>
<comment type="similarity">
    <text evidence="8">Belongs to the Orn/Lys/Arg decarboxylase class-II family. NspC subfamily.</text>
</comment>
<dbReference type="GO" id="GO:0009089">
    <property type="term" value="P:lysine biosynthetic process via diaminopimelate"/>
    <property type="evidence" value="ECO:0007669"/>
    <property type="project" value="TreeGrafter"/>
</dbReference>
<evidence type="ECO:0000256" key="7">
    <source>
        <dbReference type="ARBA" id="ARBA00023239"/>
    </source>
</evidence>
<dbReference type="Pfam" id="PF00278">
    <property type="entry name" value="Orn_DAP_Arg_deC"/>
    <property type="match status" value="1"/>
</dbReference>
<dbReference type="InterPro" id="IPR029066">
    <property type="entry name" value="PLP-binding_barrel"/>
</dbReference>
<protein>
    <recommendedName>
        <fullName evidence="3">Carboxynorspermidine/carboxyspermidine decarboxylase</fullName>
        <ecNumber evidence="2">4.1.1.96</ecNumber>
    </recommendedName>
</protein>
<comment type="catalytic activity">
    <reaction evidence="10">
        <text>carboxynorspermidine + H(+) = norspermidine + CO2</text>
        <dbReference type="Rhea" id="RHEA:34099"/>
        <dbReference type="ChEBI" id="CHEBI:15378"/>
        <dbReference type="ChEBI" id="CHEBI:16526"/>
        <dbReference type="ChEBI" id="CHEBI:57920"/>
        <dbReference type="ChEBI" id="CHEBI:65070"/>
        <dbReference type="EC" id="4.1.1.96"/>
    </reaction>
</comment>
<dbReference type="Gene3D" id="2.40.37.10">
    <property type="entry name" value="Lyase, Ornithine Decarboxylase, Chain A, domain 1"/>
    <property type="match status" value="1"/>
</dbReference>
<keyword evidence="14" id="KW-1185">Reference proteome</keyword>
<accession>A0A3D8IEU1</accession>
<dbReference type="NCBIfam" id="TIGR01047">
    <property type="entry name" value="nspC"/>
    <property type="match status" value="1"/>
</dbReference>
<evidence type="ECO:0000256" key="5">
    <source>
        <dbReference type="ARBA" id="ARBA00022898"/>
    </source>
</evidence>
<evidence type="ECO:0000256" key="3">
    <source>
        <dbReference type="ARBA" id="ARBA00013633"/>
    </source>
</evidence>
<dbReference type="InterPro" id="IPR009006">
    <property type="entry name" value="Ala_racemase/Decarboxylase_C"/>
</dbReference>
<dbReference type="GO" id="GO:0008295">
    <property type="term" value="P:spermidine biosynthetic process"/>
    <property type="evidence" value="ECO:0007669"/>
    <property type="project" value="UniProtKB-KW"/>
</dbReference>
<organism evidence="13 14">
    <name type="scientific">Helicobacter ganmani</name>
    <dbReference type="NCBI Taxonomy" id="60246"/>
    <lineage>
        <taxon>Bacteria</taxon>
        <taxon>Pseudomonadati</taxon>
        <taxon>Campylobacterota</taxon>
        <taxon>Epsilonproteobacteria</taxon>
        <taxon>Campylobacterales</taxon>
        <taxon>Helicobacteraceae</taxon>
        <taxon>Helicobacter</taxon>
    </lineage>
</organism>
<keyword evidence="4" id="KW-0210">Decarboxylase</keyword>
<dbReference type="CDD" id="cd06829">
    <property type="entry name" value="PLPDE_III_CANSDC"/>
    <property type="match status" value="1"/>
</dbReference>
<evidence type="ECO:0000256" key="1">
    <source>
        <dbReference type="ARBA" id="ARBA00001933"/>
    </source>
</evidence>
<dbReference type="GeneID" id="82535067"/>
<dbReference type="PANTHER" id="PTHR43727">
    <property type="entry name" value="DIAMINOPIMELATE DECARBOXYLASE"/>
    <property type="match status" value="1"/>
</dbReference>
<keyword evidence="6" id="KW-0745">Spermidine biosynthesis</keyword>
<evidence type="ECO:0000256" key="8">
    <source>
        <dbReference type="ARBA" id="ARBA00025802"/>
    </source>
</evidence>
<proteinExistence type="inferred from homology"/>
<evidence type="ECO:0000256" key="10">
    <source>
        <dbReference type="ARBA" id="ARBA00047389"/>
    </source>
</evidence>
<dbReference type="Gene3D" id="3.20.20.10">
    <property type="entry name" value="Alanine racemase"/>
    <property type="match status" value="1"/>
</dbReference>
<dbReference type="PIRSF" id="PIRSF038941">
    <property type="entry name" value="NspC"/>
    <property type="match status" value="1"/>
</dbReference>
<gene>
    <name evidence="13" type="primary">nspC</name>
    <name evidence="13" type="ORF">CQA43_02035</name>
</gene>
<evidence type="ECO:0000313" key="13">
    <source>
        <dbReference type="EMBL" id="RDU63630.1"/>
    </source>
</evidence>
<evidence type="ECO:0000256" key="4">
    <source>
        <dbReference type="ARBA" id="ARBA00022793"/>
    </source>
</evidence>
<dbReference type="InterPro" id="IPR005730">
    <property type="entry name" value="Nsp_de-COase"/>
</dbReference>
<feature type="binding site" evidence="11">
    <location>
        <position position="307"/>
    </location>
    <ligand>
        <name>substrate</name>
    </ligand>
</feature>
<keyword evidence="5" id="KW-0663">Pyridoxal phosphate</keyword>
<dbReference type="PANTHER" id="PTHR43727:SF1">
    <property type="entry name" value="CARBOXYNORSPERMIDINE_CARBOXYSPERMIDINE DECARBOXYLASE"/>
    <property type="match status" value="1"/>
</dbReference>
<evidence type="ECO:0000256" key="2">
    <source>
        <dbReference type="ARBA" id="ARBA00012259"/>
    </source>
</evidence>
<sequence>MPTQVKESKTAQFLTQNYPKNFDSLPSPCYVLEEEKFEKNLQLLQKVQQDSGAKILLALKGYALWKSFSLAKQYLSGITASGIYEARLGYEEFGKEITTFSPSYKQEEMQELVQISNHIIFNSFAQWQTFKGIIESQNQLRERKGQPKIEVGLRVNPKYSEVSPEIYNPCVEGSRLGIPPKEFKKGAKKIGLDGISGLHFHTHCEQNSDALQRTLKYFIKHFKEYIPQMRWINFGGGHHITRKDYDINLLIQLIKDFKSKFKTEVYLEPGEAIGWQCGFLIGSVVDIVQNGIKIAILDVSAAAHMPDCLEMPYRPMVRNSFEAKANKKHHKLKLKGKMPYAYRLGGPTCLAGDVIGDYSFKEPLKVGDRLIFEDMVHYTIVKNNTFNGIPLPCIGMLHKNGEFELFKEFSYQDYKQRNS</sequence>
<comment type="catalytic activity">
    <reaction evidence="9">
        <text>carboxyspermidine + H(+) = spermidine + CO2</text>
        <dbReference type="Rhea" id="RHEA:34095"/>
        <dbReference type="ChEBI" id="CHEBI:15378"/>
        <dbReference type="ChEBI" id="CHEBI:16526"/>
        <dbReference type="ChEBI" id="CHEBI:57834"/>
        <dbReference type="ChEBI" id="CHEBI:65072"/>
        <dbReference type="EC" id="4.1.1.96"/>
    </reaction>
</comment>
<keyword evidence="7" id="KW-0456">Lyase</keyword>
<evidence type="ECO:0000259" key="12">
    <source>
        <dbReference type="Pfam" id="PF00278"/>
    </source>
</evidence>
<dbReference type="GO" id="GO:0045312">
    <property type="term" value="P:nor-spermidine biosynthetic process"/>
    <property type="evidence" value="ECO:0007669"/>
    <property type="project" value="InterPro"/>
</dbReference>
<dbReference type="FunFam" id="3.20.20.10:FF:000012">
    <property type="entry name" value="Carboxynorspermidine/carboxyspermidine decarboxylase"/>
    <property type="match status" value="1"/>
</dbReference>
<evidence type="ECO:0000256" key="6">
    <source>
        <dbReference type="ARBA" id="ARBA00023066"/>
    </source>
</evidence>
<dbReference type="Proteomes" id="UP000256650">
    <property type="component" value="Unassembled WGS sequence"/>
</dbReference>
<dbReference type="EMBL" id="NXLS01000002">
    <property type="protein sequence ID" value="RDU63630.1"/>
    <property type="molecule type" value="Genomic_DNA"/>
</dbReference>
<feature type="binding site" evidence="11">
    <location>
        <position position="271"/>
    </location>
    <ligand>
        <name>substrate</name>
    </ligand>
</feature>
<reference evidence="13 14" key="1">
    <citation type="submission" date="2018-04" db="EMBL/GenBank/DDBJ databases">
        <title>Novel Campyloabacter and Helicobacter Species and Strains.</title>
        <authorList>
            <person name="Mannion A.J."/>
            <person name="Shen Z."/>
            <person name="Fox J.G."/>
        </authorList>
    </citation>
    <scope>NUCLEOTIDE SEQUENCE [LARGE SCALE GENOMIC DNA]</scope>
    <source>
        <strain evidence="13 14">MIT 99-5101</strain>
    </source>
</reference>
<dbReference type="RefSeq" id="WP_115550961.1">
    <property type="nucleotide sequence ID" value="NZ_CAOOSM010000009.1"/>
</dbReference>
<dbReference type="FunFam" id="2.40.37.10:FF:000013">
    <property type="entry name" value="Carboxynorspermidine decarboxylase"/>
    <property type="match status" value="1"/>
</dbReference>
<evidence type="ECO:0000313" key="14">
    <source>
        <dbReference type="Proteomes" id="UP000256650"/>
    </source>
</evidence>
<evidence type="ECO:0000256" key="11">
    <source>
        <dbReference type="PIRSR" id="PIRSR038941-1"/>
    </source>
</evidence>
<dbReference type="GO" id="GO:0008836">
    <property type="term" value="F:diaminopimelate decarboxylase activity"/>
    <property type="evidence" value="ECO:0007669"/>
    <property type="project" value="TreeGrafter"/>
</dbReference>
<dbReference type="InterPro" id="IPR022643">
    <property type="entry name" value="De-COase2_C"/>
</dbReference>
<evidence type="ECO:0000256" key="9">
    <source>
        <dbReference type="ARBA" id="ARBA00047351"/>
    </source>
</evidence>
<dbReference type="EC" id="4.1.1.96" evidence="2"/>
<dbReference type="OrthoDB" id="9804410at2"/>
<dbReference type="SUPFAM" id="SSF50621">
    <property type="entry name" value="Alanine racemase C-terminal domain-like"/>
    <property type="match status" value="1"/>
</dbReference>
<comment type="cofactor">
    <cofactor evidence="1">
        <name>pyridoxal 5'-phosphate</name>
        <dbReference type="ChEBI" id="CHEBI:597326"/>
    </cofactor>
</comment>
<dbReference type="AlphaFoldDB" id="A0A3D8IEU1"/>